<dbReference type="SUPFAM" id="SSF55874">
    <property type="entry name" value="ATPase domain of HSP90 chaperone/DNA topoisomerase II/histidine kinase"/>
    <property type="match status" value="1"/>
</dbReference>
<dbReference type="PROSITE" id="PS00298">
    <property type="entry name" value="HSP90"/>
    <property type="match status" value="1"/>
</dbReference>
<dbReference type="FunFam" id="3.30.230.80:FF:000002">
    <property type="entry name" value="Molecular chaperone HtpG"/>
    <property type="match status" value="1"/>
</dbReference>
<dbReference type="Gene3D" id="1.20.120.790">
    <property type="entry name" value="Heat shock protein 90, C-terminal domain"/>
    <property type="match status" value="1"/>
</dbReference>
<dbReference type="InterPro" id="IPR019805">
    <property type="entry name" value="Heat_shock_protein_90_CS"/>
</dbReference>
<dbReference type="SMART" id="SM00387">
    <property type="entry name" value="HATPase_c"/>
    <property type="match status" value="1"/>
</dbReference>
<feature type="binding site" evidence="11">
    <location>
        <position position="37"/>
    </location>
    <ligand>
        <name>ATP</name>
        <dbReference type="ChEBI" id="CHEBI:30616"/>
    </ligand>
</feature>
<evidence type="ECO:0000256" key="1">
    <source>
        <dbReference type="ARBA" id="ARBA00004496"/>
    </source>
</evidence>
<protein>
    <recommendedName>
        <fullName evidence="9 10">Chaperone protein HtpG</fullName>
    </recommendedName>
    <alternativeName>
        <fullName evidence="10">Heat shock protein HtpG</fullName>
    </alternativeName>
    <alternativeName>
        <fullName evidence="10">High temperature protein G</fullName>
    </alternativeName>
</protein>
<dbReference type="InterPro" id="IPR001404">
    <property type="entry name" value="Hsp90_fam"/>
</dbReference>
<dbReference type="Proteomes" id="UP000244248">
    <property type="component" value="Unassembled WGS sequence"/>
</dbReference>
<evidence type="ECO:0000256" key="7">
    <source>
        <dbReference type="ARBA" id="ARBA00023186"/>
    </source>
</evidence>
<dbReference type="Gene3D" id="3.40.50.11260">
    <property type="match status" value="1"/>
</dbReference>
<evidence type="ECO:0000256" key="6">
    <source>
        <dbReference type="ARBA" id="ARBA00023016"/>
    </source>
</evidence>
<dbReference type="GO" id="GO:0051082">
    <property type="term" value="F:unfolded protein binding"/>
    <property type="evidence" value="ECO:0007669"/>
    <property type="project" value="UniProtKB-UniRule"/>
</dbReference>
<comment type="caution">
    <text evidence="10">Lacks conserved residue(s) required for the propagation of feature annotation.</text>
</comment>
<reference evidence="13 14" key="1">
    <citation type="submission" date="2018-04" db="EMBL/GenBank/DDBJ databases">
        <title>Novel species isolated from glacier.</title>
        <authorList>
            <person name="Liu Q."/>
            <person name="Xin Y.-H."/>
        </authorList>
    </citation>
    <scope>NUCLEOTIDE SEQUENCE [LARGE SCALE GENOMIC DNA]</scope>
    <source>
        <strain evidence="13 14">GT1R17</strain>
    </source>
</reference>
<dbReference type="PIRSF" id="PIRSF002583">
    <property type="entry name" value="Hsp90"/>
    <property type="match status" value="1"/>
</dbReference>
<feature type="binding site" evidence="11">
    <location>
        <begin position="121"/>
        <end position="126"/>
    </location>
    <ligand>
        <name>ATP</name>
        <dbReference type="ChEBI" id="CHEBI:30616"/>
    </ligand>
</feature>
<dbReference type="EMBL" id="QANS01000002">
    <property type="protein sequence ID" value="PTU32028.1"/>
    <property type="molecule type" value="Genomic_DNA"/>
</dbReference>
<dbReference type="PRINTS" id="PR00775">
    <property type="entry name" value="HEATSHOCK90"/>
</dbReference>
<dbReference type="InterPro" id="IPR020568">
    <property type="entry name" value="Ribosomal_Su5_D2-typ_SF"/>
</dbReference>
<keyword evidence="6 10" id="KW-0346">Stress response</keyword>
<dbReference type="InterPro" id="IPR037196">
    <property type="entry name" value="HSP90_C"/>
</dbReference>
<evidence type="ECO:0000256" key="2">
    <source>
        <dbReference type="ARBA" id="ARBA00008239"/>
    </source>
</evidence>
<dbReference type="NCBIfam" id="NF003555">
    <property type="entry name" value="PRK05218.1"/>
    <property type="match status" value="1"/>
</dbReference>
<keyword evidence="4 10" id="KW-0547">Nucleotide-binding</keyword>
<dbReference type="CDD" id="cd16927">
    <property type="entry name" value="HATPase_Hsp90-like"/>
    <property type="match status" value="1"/>
</dbReference>
<comment type="function">
    <text evidence="8 10">Molecular chaperone. Has ATPase activity.</text>
</comment>
<feature type="binding site" evidence="11">
    <location>
        <position position="92"/>
    </location>
    <ligand>
        <name>ATP</name>
        <dbReference type="ChEBI" id="CHEBI:30616"/>
    </ligand>
</feature>
<name>A0A2T5MHI4_9GAMM</name>
<dbReference type="PANTHER" id="PTHR11528">
    <property type="entry name" value="HEAT SHOCK PROTEIN 90 FAMILY MEMBER"/>
    <property type="match status" value="1"/>
</dbReference>
<keyword evidence="5 10" id="KW-0067">ATP-binding</keyword>
<feature type="binding site" evidence="11">
    <location>
        <position position="327"/>
    </location>
    <ligand>
        <name>ATP</name>
        <dbReference type="ChEBI" id="CHEBI:30616"/>
    </ligand>
</feature>
<evidence type="ECO:0000313" key="14">
    <source>
        <dbReference type="Proteomes" id="UP000244248"/>
    </source>
</evidence>
<evidence type="ECO:0000256" key="11">
    <source>
        <dbReference type="PIRSR" id="PIRSR002583-1"/>
    </source>
</evidence>
<dbReference type="SUPFAM" id="SSF110942">
    <property type="entry name" value="HSP90 C-terminal domain"/>
    <property type="match status" value="1"/>
</dbReference>
<feature type="domain" description="Histidine kinase/HSP90-like ATPase" evidence="12">
    <location>
        <begin position="26"/>
        <end position="181"/>
    </location>
</feature>
<feature type="region of interest" description="A; substrate-binding" evidence="10">
    <location>
        <begin position="1"/>
        <end position="327"/>
    </location>
</feature>
<dbReference type="HAMAP" id="MF_00505">
    <property type="entry name" value="HSP90"/>
    <property type="match status" value="1"/>
</dbReference>
<accession>A0A2T5MHI4</accession>
<evidence type="ECO:0000256" key="10">
    <source>
        <dbReference type="HAMAP-Rule" id="MF_00505"/>
    </source>
</evidence>
<comment type="similarity">
    <text evidence="2 10">Belongs to the heat shock protein 90 family.</text>
</comment>
<dbReference type="GO" id="GO:0016887">
    <property type="term" value="F:ATP hydrolysis activity"/>
    <property type="evidence" value="ECO:0007669"/>
    <property type="project" value="InterPro"/>
</dbReference>
<organism evidence="13 14">
    <name type="scientific">Stenotrophobium rhamnosiphilum</name>
    <dbReference type="NCBI Taxonomy" id="2029166"/>
    <lineage>
        <taxon>Bacteria</taxon>
        <taxon>Pseudomonadati</taxon>
        <taxon>Pseudomonadota</taxon>
        <taxon>Gammaproteobacteria</taxon>
        <taxon>Nevskiales</taxon>
        <taxon>Nevskiaceae</taxon>
        <taxon>Stenotrophobium</taxon>
    </lineage>
</organism>
<feature type="region of interest" description="C" evidence="10">
    <location>
        <begin position="541"/>
        <end position="622"/>
    </location>
</feature>
<dbReference type="GO" id="GO:0140662">
    <property type="term" value="F:ATP-dependent protein folding chaperone"/>
    <property type="evidence" value="ECO:0007669"/>
    <property type="project" value="InterPro"/>
</dbReference>
<evidence type="ECO:0000256" key="4">
    <source>
        <dbReference type="ARBA" id="ARBA00022741"/>
    </source>
</evidence>
<feature type="binding site" evidence="11">
    <location>
        <begin position="99"/>
        <end position="100"/>
    </location>
    <ligand>
        <name>ATP</name>
        <dbReference type="ChEBI" id="CHEBI:30616"/>
    </ligand>
</feature>
<dbReference type="FunFam" id="3.30.565.10:FF:000009">
    <property type="entry name" value="Molecular chaperone HtpG"/>
    <property type="match status" value="1"/>
</dbReference>
<dbReference type="OrthoDB" id="9802640at2"/>
<feature type="binding site" evidence="11">
    <location>
        <position position="79"/>
    </location>
    <ligand>
        <name>ATP</name>
        <dbReference type="ChEBI" id="CHEBI:30616"/>
    </ligand>
</feature>
<comment type="caution">
    <text evidence="13">The sequence shown here is derived from an EMBL/GenBank/DDBJ whole genome shotgun (WGS) entry which is preliminary data.</text>
</comment>
<sequence>MSAEKHEFQAETRQLLRLMIHSLYSNKEIFLRELVSNASDAVDKLRFLAVSSPALLGEDTELRIDLSLDKAAGTLTIKDNGIGMSREEVIENLGTIAKSGTKKFLESLTGEQQKDAQLIGQFGVGFYSAFIVADKVTVLTKRADSDEAVRWESEGEGSYTLEPSFKLDRGTEVILHVREDDKEFLEPMRLQHIIRRYSDHIGLPIRMLDEDSKEWETLNQARALWTRPKSELTDEDYQNFYTHISHDHEAPLAWTHQKVEGNLEYTSLLYIPARAPFDMWDRDQSRGVQLYVKRVFIMDKAAELLPPYLRFVRGLVDSSDLPLNVSRELLQGNRTVEKIKSALVKRVLDMLDDMAEKKPEDYAKFWQAFGVVLKEGMVDDVANRDRLAKLCRFSSTTQSVTPEVTLAAYVARMPAEQEAIYFLTADTLAAANASPHLEGFRKRGFEVLLLTDRIDEWVVSNLHEFEGKKLESVARAGVDLGGKEETPEQVQQNKDFEEVVTRVAKALESRVESVRLSSRLTESPSCLVSGDNALSQRLQKMFQQAGEKVPLAKPILELNAEHPLVIRLRDAGEGEGFVDLAELLYGQALLAEGAQLEDPAGFVKRLNKLILGQTEAGRILLS</sequence>
<comment type="subcellular location">
    <subcellularLocation>
        <location evidence="1 10">Cytoplasm</location>
    </subcellularLocation>
</comment>
<evidence type="ECO:0000256" key="9">
    <source>
        <dbReference type="ARBA" id="ARBA00070675"/>
    </source>
</evidence>
<dbReference type="Pfam" id="PF00183">
    <property type="entry name" value="HSP90"/>
    <property type="match status" value="1"/>
</dbReference>
<keyword evidence="7 10" id="KW-0143">Chaperone</keyword>
<feature type="binding site" evidence="11">
    <location>
        <position position="84"/>
    </location>
    <ligand>
        <name>ATP</name>
        <dbReference type="ChEBI" id="CHEBI:30616"/>
    </ligand>
</feature>
<comment type="subunit">
    <text evidence="10">Homodimer.</text>
</comment>
<feature type="binding site" evidence="11">
    <location>
        <position position="33"/>
    </location>
    <ligand>
        <name>ATP</name>
        <dbReference type="ChEBI" id="CHEBI:30616"/>
    </ligand>
</feature>
<feature type="binding site" evidence="11">
    <location>
        <position position="98"/>
    </location>
    <ligand>
        <name>ATP</name>
        <dbReference type="ChEBI" id="CHEBI:30616"/>
    </ligand>
</feature>
<gene>
    <name evidence="10" type="primary">htpG</name>
    <name evidence="13" type="ORF">CJD38_04945</name>
</gene>
<feature type="binding site" evidence="11">
    <location>
        <position position="171"/>
    </location>
    <ligand>
        <name>ATP</name>
        <dbReference type="ChEBI" id="CHEBI:30616"/>
    </ligand>
</feature>
<dbReference type="GO" id="GO:0005524">
    <property type="term" value="F:ATP binding"/>
    <property type="evidence" value="ECO:0007669"/>
    <property type="project" value="UniProtKB-UniRule"/>
</dbReference>
<dbReference type="Gene3D" id="3.30.565.10">
    <property type="entry name" value="Histidine kinase-like ATPase, C-terminal domain"/>
    <property type="match status" value="1"/>
</dbReference>
<evidence type="ECO:0000256" key="3">
    <source>
        <dbReference type="ARBA" id="ARBA00022490"/>
    </source>
</evidence>
<evidence type="ECO:0000256" key="5">
    <source>
        <dbReference type="ARBA" id="ARBA00022840"/>
    </source>
</evidence>
<evidence type="ECO:0000313" key="13">
    <source>
        <dbReference type="EMBL" id="PTU32028.1"/>
    </source>
</evidence>
<evidence type="ECO:0000256" key="8">
    <source>
        <dbReference type="ARBA" id="ARBA00058590"/>
    </source>
</evidence>
<dbReference type="InterPro" id="IPR003594">
    <property type="entry name" value="HATPase_dom"/>
</dbReference>
<dbReference type="InterPro" id="IPR020575">
    <property type="entry name" value="Hsp90_N"/>
</dbReference>
<evidence type="ECO:0000259" key="12">
    <source>
        <dbReference type="SMART" id="SM00387"/>
    </source>
</evidence>
<dbReference type="SUPFAM" id="SSF54211">
    <property type="entry name" value="Ribosomal protein S5 domain 2-like"/>
    <property type="match status" value="1"/>
</dbReference>
<keyword evidence="14" id="KW-1185">Reference proteome</keyword>
<dbReference type="GO" id="GO:0005737">
    <property type="term" value="C:cytoplasm"/>
    <property type="evidence" value="ECO:0007669"/>
    <property type="project" value="UniProtKB-SubCell"/>
</dbReference>
<keyword evidence="3 10" id="KW-0963">Cytoplasm</keyword>
<dbReference type="AlphaFoldDB" id="A0A2T5MHI4"/>
<proteinExistence type="inferred from homology"/>
<dbReference type="Gene3D" id="3.30.230.80">
    <property type="match status" value="1"/>
</dbReference>
<dbReference type="Pfam" id="PF13589">
    <property type="entry name" value="HATPase_c_3"/>
    <property type="match status" value="1"/>
</dbReference>
<dbReference type="InterPro" id="IPR036890">
    <property type="entry name" value="HATPase_C_sf"/>
</dbReference>
<dbReference type="RefSeq" id="WP_107939219.1">
    <property type="nucleotide sequence ID" value="NZ_QANS01000002.1"/>
</dbReference>